<reference evidence="2" key="1">
    <citation type="submission" date="2022-07" db="EMBL/GenBank/DDBJ databases">
        <authorList>
            <person name="Macas J."/>
            <person name="Novak P."/>
            <person name="Neumann P."/>
        </authorList>
    </citation>
    <scope>NUCLEOTIDE SEQUENCE</scope>
</reference>
<protein>
    <submittedName>
        <fullName evidence="2">Uncharacterized protein</fullName>
    </submittedName>
</protein>
<dbReference type="EMBL" id="CAMAPF010000019">
    <property type="protein sequence ID" value="CAH9071351.1"/>
    <property type="molecule type" value="Genomic_DNA"/>
</dbReference>
<dbReference type="AlphaFoldDB" id="A0AAV0C8G2"/>
<gene>
    <name evidence="2" type="ORF">CEPIT_LOCUS3813</name>
</gene>
<sequence>MQYDRPLSAIVPGSRSARPSLPGWRRTSHASRSAPQRHRVQIRGSDHPSPPGWRRPSYAVRSAPQCHRTQLTFSSSIPSRMATNVLCITVGPSAPSCPDSRFGSSIPPGWRRTSYASRSAPQRHRVLIHGSDRPSLQDGDDRLMQYDRPLSAIVPGSRSARPSLPGWRRTSYASRSAPQRHRVQIRGSDHPSPPGWRRPSYAVRSAPQCHRTQLTFSSSIPSRMATNVLCITIGPSAPSCPDSRFGSSIPPGWRRTSYASRSAPQRHRVQIHGSARPFPSRMVTNVFMQHDRPLSAIVSGSCSARPSLPGWRRTSLMQHNRPRRAIVSGSSPDCPSLLGWRRPSYAARLPLGADMPGFSMRATAFYHISHSFSHTLHPYITCIHAFMHHTSYIHTYTRASCFDSTATSVYRCMDLKLLRLESSSQSALLPPDAFRGSVPVEEHPSPDPVGKGGASRVDYVQECGHPLIYYDYSKTQVPARQRQSAGKNILSRADSRTHYSRNWGTCVGIYYPGLLLFRSPRHYPVRSPSR</sequence>
<name>A0AAV0C8G2_9ASTE</name>
<evidence type="ECO:0000313" key="2">
    <source>
        <dbReference type="EMBL" id="CAH9071351.1"/>
    </source>
</evidence>
<evidence type="ECO:0000256" key="1">
    <source>
        <dbReference type="SAM" id="MobiDB-lite"/>
    </source>
</evidence>
<keyword evidence="3" id="KW-1185">Reference proteome</keyword>
<proteinExistence type="predicted"/>
<evidence type="ECO:0000313" key="3">
    <source>
        <dbReference type="Proteomes" id="UP001152523"/>
    </source>
</evidence>
<organism evidence="2 3">
    <name type="scientific">Cuscuta epithymum</name>
    <dbReference type="NCBI Taxonomy" id="186058"/>
    <lineage>
        <taxon>Eukaryota</taxon>
        <taxon>Viridiplantae</taxon>
        <taxon>Streptophyta</taxon>
        <taxon>Embryophyta</taxon>
        <taxon>Tracheophyta</taxon>
        <taxon>Spermatophyta</taxon>
        <taxon>Magnoliopsida</taxon>
        <taxon>eudicotyledons</taxon>
        <taxon>Gunneridae</taxon>
        <taxon>Pentapetalae</taxon>
        <taxon>asterids</taxon>
        <taxon>lamiids</taxon>
        <taxon>Solanales</taxon>
        <taxon>Convolvulaceae</taxon>
        <taxon>Cuscuteae</taxon>
        <taxon>Cuscuta</taxon>
        <taxon>Cuscuta subgen. Cuscuta</taxon>
    </lineage>
</organism>
<accession>A0AAV0C8G2</accession>
<feature type="region of interest" description="Disordered" evidence="1">
    <location>
        <begin position="435"/>
        <end position="455"/>
    </location>
</feature>
<feature type="region of interest" description="Disordered" evidence="1">
    <location>
        <begin position="113"/>
        <end position="200"/>
    </location>
</feature>
<dbReference type="Proteomes" id="UP001152523">
    <property type="component" value="Unassembled WGS sequence"/>
</dbReference>
<comment type="caution">
    <text evidence="2">The sequence shown here is derived from an EMBL/GenBank/DDBJ whole genome shotgun (WGS) entry which is preliminary data.</text>
</comment>
<feature type="region of interest" description="Disordered" evidence="1">
    <location>
        <begin position="1"/>
        <end position="61"/>
    </location>
</feature>